<gene>
    <name evidence="1" type="ORF">TCIL3000_0_03780</name>
</gene>
<name>F9W6V9_TRYCI</name>
<evidence type="ECO:0000313" key="2">
    <source>
        <dbReference type="Proteomes" id="UP000000702"/>
    </source>
</evidence>
<dbReference type="Proteomes" id="UP000000702">
    <property type="component" value="Unassembled WGS sequence"/>
</dbReference>
<accession>F9W6V9</accession>
<dbReference type="AlphaFoldDB" id="F9W6V9"/>
<sequence length="135" mass="15751">MQCFCNLNTKFSCLRSSHILGRILNCCLFINGWPYVNSTHSTIFHGDHKNFIIHQHFWLAVNTFSKTQHPALQDNRSVLLFFFLLLRHPSYPALAYPNTLIKMSLPLNRECMHCPFAFVNAKFQTGIHTPLFPYH</sequence>
<protein>
    <submittedName>
        <fullName evidence="1">Uncharacterized protein</fullName>
    </submittedName>
</protein>
<evidence type="ECO:0000313" key="1">
    <source>
        <dbReference type="EMBL" id="CCD12916.1"/>
    </source>
</evidence>
<proteinExistence type="predicted"/>
<reference evidence="1 2" key="2">
    <citation type="journal article" date="2012" name="Proc. Natl. Acad. Sci. U.S.A.">
        <title>Antigenic diversity is generated by distinct evolutionary mechanisms in African trypanosome species.</title>
        <authorList>
            <person name="Jackson A.P."/>
            <person name="Berry A."/>
            <person name="Aslett M."/>
            <person name="Allison H.C."/>
            <person name="Burton P."/>
            <person name="Vavrova-Anderson J."/>
            <person name="Brown R."/>
            <person name="Browne H."/>
            <person name="Corton N."/>
            <person name="Hauser H."/>
            <person name="Gamble J."/>
            <person name="Gilderthorp R."/>
            <person name="Marcello L."/>
            <person name="McQuillan J."/>
            <person name="Otto T.D."/>
            <person name="Quail M.A."/>
            <person name="Sanders M.J."/>
            <person name="van Tonder A."/>
            <person name="Ginger M.L."/>
            <person name="Field M.C."/>
            <person name="Barry J.D."/>
            <person name="Hertz-Fowler C."/>
            <person name="Berriman M."/>
        </authorList>
    </citation>
    <scope>NUCLEOTIDE SEQUENCE [LARGE SCALE GENOMIC DNA]</scope>
    <source>
        <strain evidence="1 2">IL3000</strain>
    </source>
</reference>
<organism evidence="1 2">
    <name type="scientific">Trypanosoma congolense (strain IL3000)</name>
    <dbReference type="NCBI Taxonomy" id="1068625"/>
    <lineage>
        <taxon>Eukaryota</taxon>
        <taxon>Discoba</taxon>
        <taxon>Euglenozoa</taxon>
        <taxon>Kinetoplastea</taxon>
        <taxon>Metakinetoplastina</taxon>
        <taxon>Trypanosomatida</taxon>
        <taxon>Trypanosomatidae</taxon>
        <taxon>Trypanosoma</taxon>
        <taxon>Nannomonas</taxon>
    </lineage>
</organism>
<keyword evidence="2" id="KW-1185">Reference proteome</keyword>
<comment type="caution">
    <text evidence="1">The sequence shown here is derived from an EMBL/GenBank/DDBJ whole genome shotgun (WGS) entry which is preliminary data.</text>
</comment>
<dbReference type="EMBL" id="CAEQ01000942">
    <property type="protein sequence ID" value="CCD12916.1"/>
    <property type="molecule type" value="Genomic_DNA"/>
</dbReference>
<reference evidence="2" key="1">
    <citation type="submission" date="2011-07" db="EMBL/GenBank/DDBJ databases">
        <title>Divergent evolution of antigenic variation in African trypanosomes.</title>
        <authorList>
            <person name="Jackson A.P."/>
            <person name="Berry A."/>
            <person name="Allison H.C."/>
            <person name="Burton P."/>
            <person name="Anderson J."/>
            <person name="Aslett M."/>
            <person name="Brown R."/>
            <person name="Corton N."/>
            <person name="Harris D."/>
            <person name="Hauser H."/>
            <person name="Gamble J."/>
            <person name="Gilderthorp R."/>
            <person name="McQuillan J."/>
            <person name="Quail M.A."/>
            <person name="Sanders M."/>
            <person name="Van Tonder A."/>
            <person name="Ginger M.L."/>
            <person name="Donelson J.E."/>
            <person name="Field M.C."/>
            <person name="Barry J.D."/>
            <person name="Berriman M."/>
            <person name="Hertz-Fowler C."/>
        </authorList>
    </citation>
    <scope>NUCLEOTIDE SEQUENCE [LARGE SCALE GENOMIC DNA]</scope>
    <source>
        <strain evidence="2">IL3000</strain>
    </source>
</reference>